<evidence type="ECO:0000313" key="1">
    <source>
        <dbReference type="EMBL" id="MBB5031419.1"/>
    </source>
</evidence>
<comment type="caution">
    <text evidence="1">The sequence shown here is derived from an EMBL/GenBank/DDBJ whole genome shotgun (WGS) entry which is preliminary data.</text>
</comment>
<dbReference type="AlphaFoldDB" id="A0A7W7Y8A5"/>
<keyword evidence="2" id="KW-1185">Reference proteome</keyword>
<sequence length="284" mass="31677">MLTIIICWVGVVAQGVVAEEHTPAALTLSEFYKVTASEVQDAWKALGNNFIAPVDRWPMCDVTVRDGKLAVRVRRLAYPETQEWRPQKVSFDTDMTRINKMFKEPTHMMPVGKDWLCAYAYGEFGNRCWLFSNAGERKTLLTKNQIVTLATVKGRYFATTYDSEKYAFDFLELVPGGTPQLKPLNAFQINGSGLLKILPNPDKETLFLIDQAQLFRWNVTTNASSVIRVSDECFAYLAPDAHSACEAEGCFWIGGPGFVCGIDPTAAGLALRLFVPKDWLSGAK</sequence>
<dbReference type="RefSeq" id="WP_184338343.1">
    <property type="nucleotide sequence ID" value="NZ_JACHIG010000001.1"/>
</dbReference>
<dbReference type="Proteomes" id="UP000590740">
    <property type="component" value="Unassembled WGS sequence"/>
</dbReference>
<dbReference type="EMBL" id="JACHIG010000001">
    <property type="protein sequence ID" value="MBB5031419.1"/>
    <property type="molecule type" value="Genomic_DNA"/>
</dbReference>
<evidence type="ECO:0000313" key="2">
    <source>
        <dbReference type="Proteomes" id="UP000590740"/>
    </source>
</evidence>
<gene>
    <name evidence="1" type="ORF">HNQ65_000973</name>
</gene>
<protein>
    <submittedName>
        <fullName evidence="1">Uncharacterized protein</fullName>
    </submittedName>
</protein>
<reference evidence="1 2" key="1">
    <citation type="submission" date="2020-08" db="EMBL/GenBank/DDBJ databases">
        <title>Genomic Encyclopedia of Type Strains, Phase IV (KMG-IV): sequencing the most valuable type-strain genomes for metagenomic binning, comparative biology and taxonomic classification.</title>
        <authorList>
            <person name="Goeker M."/>
        </authorList>
    </citation>
    <scope>NUCLEOTIDE SEQUENCE [LARGE SCALE GENOMIC DNA]</scope>
    <source>
        <strain evidence="1 2">DSM 12252</strain>
    </source>
</reference>
<proteinExistence type="predicted"/>
<name>A0A7W7Y8A5_9BACT</name>
<accession>A0A7W7Y8A5</accession>
<organism evidence="1 2">
    <name type="scientific">Prosthecobacter vanneervenii</name>
    <dbReference type="NCBI Taxonomy" id="48466"/>
    <lineage>
        <taxon>Bacteria</taxon>
        <taxon>Pseudomonadati</taxon>
        <taxon>Verrucomicrobiota</taxon>
        <taxon>Verrucomicrobiia</taxon>
        <taxon>Verrucomicrobiales</taxon>
        <taxon>Verrucomicrobiaceae</taxon>
        <taxon>Prosthecobacter</taxon>
    </lineage>
</organism>